<dbReference type="EMBL" id="BRZM01000028">
    <property type="protein sequence ID" value="GLD56925.1"/>
    <property type="molecule type" value="Genomic_DNA"/>
</dbReference>
<protein>
    <submittedName>
        <fullName evidence="2">Allantoicase</fullName>
    </submittedName>
</protein>
<evidence type="ECO:0000313" key="2">
    <source>
        <dbReference type="EMBL" id="GLD56925.1"/>
    </source>
</evidence>
<feature type="compositionally biased region" description="Basic and acidic residues" evidence="1">
    <location>
        <begin position="150"/>
        <end position="159"/>
    </location>
</feature>
<evidence type="ECO:0000256" key="1">
    <source>
        <dbReference type="SAM" id="MobiDB-lite"/>
    </source>
</evidence>
<reference evidence="2" key="1">
    <citation type="submission" date="2022-08" db="EMBL/GenBank/DDBJ databases">
        <title>Genome sequencing of akame (Lates japonicus).</title>
        <authorList>
            <person name="Hashiguchi Y."/>
            <person name="Takahashi H."/>
        </authorList>
    </citation>
    <scope>NUCLEOTIDE SEQUENCE</scope>
    <source>
        <strain evidence="2">Kochi</strain>
    </source>
</reference>
<proteinExistence type="predicted"/>
<dbReference type="AlphaFoldDB" id="A0AAD3R6N3"/>
<name>A0AAD3R6N3_LATJO</name>
<feature type="compositionally biased region" description="Polar residues" evidence="1">
    <location>
        <begin position="129"/>
        <end position="149"/>
    </location>
</feature>
<accession>A0AAD3R6N3</accession>
<dbReference type="Proteomes" id="UP001279410">
    <property type="component" value="Unassembled WGS sequence"/>
</dbReference>
<gene>
    <name evidence="2" type="ORF">AKAME5_000921000</name>
</gene>
<comment type="caution">
    <text evidence="2">The sequence shown here is derived from an EMBL/GenBank/DDBJ whole genome shotgun (WGS) entry which is preliminary data.</text>
</comment>
<organism evidence="2 3">
    <name type="scientific">Lates japonicus</name>
    <name type="common">Japanese lates</name>
    <dbReference type="NCBI Taxonomy" id="270547"/>
    <lineage>
        <taxon>Eukaryota</taxon>
        <taxon>Metazoa</taxon>
        <taxon>Chordata</taxon>
        <taxon>Craniata</taxon>
        <taxon>Vertebrata</taxon>
        <taxon>Euteleostomi</taxon>
        <taxon>Actinopterygii</taxon>
        <taxon>Neopterygii</taxon>
        <taxon>Teleostei</taxon>
        <taxon>Neoteleostei</taxon>
        <taxon>Acanthomorphata</taxon>
        <taxon>Carangaria</taxon>
        <taxon>Carangaria incertae sedis</taxon>
        <taxon>Centropomidae</taxon>
        <taxon>Lates</taxon>
    </lineage>
</organism>
<keyword evidence="3" id="KW-1185">Reference proteome</keyword>
<sequence>MEGCPDCGNYAASGRETVRLSLSGYDLVALTKACVPISGHPGVIRSIGDLATSGNFPDSCRIEGVFSDPEEARCIRIRWGSGEMVLLPLREAELTPDPTCVSHVRLIITPDGRQRLLALGVDHPDHCNSDQSADTNTQAEPPTTSQTQEDMQRSSSRDRSLNSCLSMKVTGLWWSLINFKMINLLMEGSLVESRILSALTSVVVEENSCDPVDENEISSFFTEQEDESKLIRGLRFFSSRLCDRGCQAFMVFSIETSLTKLLEENIITFVKERRGPEGLRLECRMLRESRGGMREVLG</sequence>
<evidence type="ECO:0000313" key="3">
    <source>
        <dbReference type="Proteomes" id="UP001279410"/>
    </source>
</evidence>
<feature type="region of interest" description="Disordered" evidence="1">
    <location>
        <begin position="127"/>
        <end position="159"/>
    </location>
</feature>